<keyword evidence="2" id="KW-1185">Reference proteome</keyword>
<organism evidence="1 2">
    <name type="scientific">Nonomuraea monospora</name>
    <dbReference type="NCBI Taxonomy" id="568818"/>
    <lineage>
        <taxon>Bacteria</taxon>
        <taxon>Bacillati</taxon>
        <taxon>Actinomycetota</taxon>
        <taxon>Actinomycetes</taxon>
        <taxon>Streptosporangiales</taxon>
        <taxon>Streptosporangiaceae</taxon>
        <taxon>Nonomuraea</taxon>
    </lineage>
</organism>
<comment type="caution">
    <text evidence="1">The sequence shown here is derived from an EMBL/GenBank/DDBJ whole genome shotgun (WGS) entry which is preliminary data.</text>
</comment>
<dbReference type="EMBL" id="BAAAQX010000002">
    <property type="protein sequence ID" value="GAA2205519.1"/>
    <property type="molecule type" value="Genomic_DNA"/>
</dbReference>
<proteinExistence type="predicted"/>
<sequence>MSKRDTYTITASRSDDWWALTVSGPGLKRSYHTQVKRLEQAEDMARDLVVTMLDVEVDADFALTVADDEVATELEATLVTRLAATLVKQKAAEATQATVADLARRGYVHRDIGYLLGMSHQAVGKLLNEAEKGAAASAGDAPPEMLDQLCMTSDTEALFKSYLLEVAASDPTERKLNRLRALGEKLRHGKRRRLTDA</sequence>
<protein>
    <submittedName>
        <fullName evidence="1">Uncharacterized protein</fullName>
    </submittedName>
</protein>
<evidence type="ECO:0000313" key="1">
    <source>
        <dbReference type="EMBL" id="GAA2205519.1"/>
    </source>
</evidence>
<evidence type="ECO:0000313" key="2">
    <source>
        <dbReference type="Proteomes" id="UP001499843"/>
    </source>
</evidence>
<dbReference type="RefSeq" id="WP_344471028.1">
    <property type="nucleotide sequence ID" value="NZ_BAAAQX010000002.1"/>
</dbReference>
<reference evidence="2" key="1">
    <citation type="journal article" date="2019" name="Int. J. Syst. Evol. Microbiol.">
        <title>The Global Catalogue of Microorganisms (GCM) 10K type strain sequencing project: providing services to taxonomists for standard genome sequencing and annotation.</title>
        <authorList>
            <consortium name="The Broad Institute Genomics Platform"/>
            <consortium name="The Broad Institute Genome Sequencing Center for Infectious Disease"/>
            <person name="Wu L."/>
            <person name="Ma J."/>
        </authorList>
    </citation>
    <scope>NUCLEOTIDE SEQUENCE [LARGE SCALE GENOMIC DNA]</scope>
    <source>
        <strain evidence="2">JCM 16114</strain>
    </source>
</reference>
<dbReference type="Proteomes" id="UP001499843">
    <property type="component" value="Unassembled WGS sequence"/>
</dbReference>
<accession>A0ABP5P1H5</accession>
<name>A0ABP5P1H5_9ACTN</name>
<gene>
    <name evidence="1" type="ORF">GCM10009850_009770</name>
</gene>